<dbReference type="Proteomes" id="UP000306825">
    <property type="component" value="Chromosome"/>
</dbReference>
<name>A0ABX5V7L8_9BACT</name>
<sequence>MYKKDFDKLKEYPSYLVLYGDNFFLQEYERKIINHFKQDNIVKLYFDEYDYEEVKSYLIENSLFGNKNIIIIKHNKIPTNIDKLKKFAKNNYLFFFYYGNKKIDIFDKNYVRFFPPTYKEKFMIIEEIAKEYKVSISKEAIDFLTKSVEPIFFRKEIEKLSLYTNNISLDDVKKLVFIYKEESFEELFVQILRGEDFYEMLFSFLETIDYKRIIPALIKYINDLYQYNLYIKKTGNNSLKGYLGYQLPFDIEKQRISLAIKFKDRDYFLLLKKLLEFELKMRNTDKNKEAIFFEAMSFLKNFNSF</sequence>
<keyword evidence="4" id="KW-0239">DNA-directed DNA polymerase</keyword>
<evidence type="ECO:0000313" key="6">
    <source>
        <dbReference type="Proteomes" id="UP000306825"/>
    </source>
</evidence>
<evidence type="ECO:0000256" key="4">
    <source>
        <dbReference type="ARBA" id="ARBA00022932"/>
    </source>
</evidence>
<dbReference type="RefSeq" id="WP_138323130.1">
    <property type="nucleotide sequence ID" value="NZ_CP040463.1"/>
</dbReference>
<evidence type="ECO:0000256" key="2">
    <source>
        <dbReference type="ARBA" id="ARBA00022695"/>
    </source>
</evidence>
<accession>A0ABX5V7L8</accession>
<dbReference type="Gene3D" id="1.10.8.60">
    <property type="match status" value="1"/>
</dbReference>
<dbReference type="EMBL" id="CP040463">
    <property type="protein sequence ID" value="QCT94285.1"/>
    <property type="molecule type" value="Genomic_DNA"/>
</dbReference>
<dbReference type="PANTHER" id="PTHR34388:SF1">
    <property type="entry name" value="DNA POLYMERASE III SUBUNIT DELTA"/>
    <property type="match status" value="1"/>
</dbReference>
<keyword evidence="2" id="KW-0548">Nucleotidyltransferase</keyword>
<dbReference type="SUPFAM" id="SSF52540">
    <property type="entry name" value="P-loop containing nucleoside triphosphate hydrolases"/>
    <property type="match status" value="1"/>
</dbReference>
<dbReference type="InterPro" id="IPR027417">
    <property type="entry name" value="P-loop_NTPase"/>
</dbReference>
<keyword evidence="6" id="KW-1185">Reference proteome</keyword>
<evidence type="ECO:0008006" key="7">
    <source>
        <dbReference type="Google" id="ProtNLM"/>
    </source>
</evidence>
<gene>
    <name evidence="5" type="ORF">FE773_03545</name>
</gene>
<protein>
    <recommendedName>
        <fullName evidence="7">DNA polymerase III delta N-terminal domain-containing protein</fullName>
    </recommendedName>
</protein>
<keyword evidence="3" id="KW-0235">DNA replication</keyword>
<evidence type="ECO:0000313" key="5">
    <source>
        <dbReference type="EMBL" id="QCT94285.1"/>
    </source>
</evidence>
<evidence type="ECO:0000256" key="1">
    <source>
        <dbReference type="ARBA" id="ARBA00022679"/>
    </source>
</evidence>
<dbReference type="InterPro" id="IPR005790">
    <property type="entry name" value="DNA_polIII_delta"/>
</dbReference>
<dbReference type="PANTHER" id="PTHR34388">
    <property type="entry name" value="DNA POLYMERASE III SUBUNIT DELTA"/>
    <property type="match status" value="1"/>
</dbReference>
<proteinExistence type="predicted"/>
<reference evidence="5 6" key="1">
    <citation type="submission" date="2019-05" db="EMBL/GenBank/DDBJ databases">
        <title>A comparative analysis of the Nautiliaceae.</title>
        <authorList>
            <person name="Grosche A."/>
            <person name="Smedile F."/>
            <person name="Vetriani C."/>
        </authorList>
    </citation>
    <scope>NUCLEOTIDE SEQUENCE [LARGE SCALE GENOMIC DNA]</scope>
    <source>
        <strain evidence="5 6">TB-2</strain>
    </source>
</reference>
<keyword evidence="1" id="KW-0808">Transferase</keyword>
<organism evidence="5 6">
    <name type="scientific">Caminibacter mediatlanticus TB-2</name>
    <dbReference type="NCBI Taxonomy" id="391592"/>
    <lineage>
        <taxon>Bacteria</taxon>
        <taxon>Pseudomonadati</taxon>
        <taxon>Campylobacterota</taxon>
        <taxon>Epsilonproteobacteria</taxon>
        <taxon>Nautiliales</taxon>
        <taxon>Nautiliaceae</taxon>
        <taxon>Caminibacter</taxon>
    </lineage>
</organism>
<dbReference type="NCBIfam" id="TIGR01128">
    <property type="entry name" value="holA"/>
    <property type="match status" value="1"/>
</dbReference>
<evidence type="ECO:0000256" key="3">
    <source>
        <dbReference type="ARBA" id="ARBA00022705"/>
    </source>
</evidence>